<sequence>MVEPCRKNKSLSTQIYLDGGDYFGVVLFIIVVNILLFLLYDVIFYRIGISRNLFINSTFFGTTTGFTFPFVAIYYSLKNAVILYFLILCAFLFLMNSHKYASILAGSSLFIMGNALFNKQAHSGLMAIMPPAESLPAVEPILPVEPVQQQSQIHVEELEEDEERGLLGEYFDPGITLAVSPNLLAEEPSKSVETKMDVPYYIDKAFEYKRQGRNVEALESFMHILKNSKEANTRFLSCIHIAAIYRDMDQKQQAQDILYYFIKDNKNAIDLGLLRQAAALLNS</sequence>
<keyword evidence="1" id="KW-0812">Transmembrane</keyword>
<feature type="transmembrane region" description="Helical" evidence="1">
    <location>
        <begin position="81"/>
        <end position="97"/>
    </location>
</feature>
<reference evidence="3" key="1">
    <citation type="submission" date="2016-11" db="EMBL/GenBank/DDBJ databases">
        <authorList>
            <person name="Varghese N."/>
            <person name="Submissions S."/>
        </authorList>
    </citation>
    <scope>NUCLEOTIDE SEQUENCE [LARGE SCALE GENOMIC DNA]</scope>
    <source>
        <strain evidence="3">DSM 17957</strain>
    </source>
</reference>
<evidence type="ECO:0000313" key="3">
    <source>
        <dbReference type="Proteomes" id="UP000184536"/>
    </source>
</evidence>
<feature type="transmembrane region" description="Helical" evidence="1">
    <location>
        <begin position="53"/>
        <end position="75"/>
    </location>
</feature>
<keyword evidence="1" id="KW-1133">Transmembrane helix</keyword>
<evidence type="ECO:0000313" key="2">
    <source>
        <dbReference type="EMBL" id="SHJ61561.1"/>
    </source>
</evidence>
<protein>
    <recommendedName>
        <fullName evidence="4">Tetratricopeptide repeat-containing protein</fullName>
    </recommendedName>
</protein>
<keyword evidence="3" id="KW-1185">Reference proteome</keyword>
<accession>A0A1M6KRN3</accession>
<proteinExistence type="predicted"/>
<name>A0A1M6KRN3_9FIRM</name>
<evidence type="ECO:0000256" key="1">
    <source>
        <dbReference type="SAM" id="Phobius"/>
    </source>
</evidence>
<keyword evidence="1" id="KW-0472">Membrane</keyword>
<organism evidence="2 3">
    <name type="scientific">Geosporobacter subterraneus DSM 17957</name>
    <dbReference type="NCBI Taxonomy" id="1121919"/>
    <lineage>
        <taxon>Bacteria</taxon>
        <taxon>Bacillati</taxon>
        <taxon>Bacillota</taxon>
        <taxon>Clostridia</taxon>
        <taxon>Peptostreptococcales</taxon>
        <taxon>Thermotaleaceae</taxon>
        <taxon>Geosporobacter</taxon>
    </lineage>
</organism>
<gene>
    <name evidence="2" type="ORF">SAMN02745975_02476</name>
</gene>
<feature type="transmembrane region" description="Helical" evidence="1">
    <location>
        <begin position="22"/>
        <end position="41"/>
    </location>
</feature>
<dbReference type="AlphaFoldDB" id="A0A1M6KRN3"/>
<dbReference type="Proteomes" id="UP000184536">
    <property type="component" value="Unassembled WGS sequence"/>
</dbReference>
<dbReference type="EMBL" id="FQZV01000032">
    <property type="protein sequence ID" value="SHJ61561.1"/>
    <property type="molecule type" value="Genomic_DNA"/>
</dbReference>
<dbReference type="STRING" id="1121919.SAMN02745975_02476"/>
<evidence type="ECO:0008006" key="4">
    <source>
        <dbReference type="Google" id="ProtNLM"/>
    </source>
</evidence>